<name>A0A0C7NLR4_DEFTU</name>
<dbReference type="OrthoDB" id="9811316at2"/>
<evidence type="ECO:0000256" key="3">
    <source>
        <dbReference type="PROSITE-ProRule" id="PRU00339"/>
    </source>
</evidence>
<dbReference type="SMART" id="SM00028">
    <property type="entry name" value="TPR"/>
    <property type="match status" value="3"/>
</dbReference>
<dbReference type="AlphaFoldDB" id="A0A0C7NLR4"/>
<dbReference type="InterPro" id="IPR019734">
    <property type="entry name" value="TPR_rpt"/>
</dbReference>
<dbReference type="KEGG" id="dtn:DTL3_1530"/>
<keyword evidence="2 3" id="KW-0802">TPR repeat</keyword>
<dbReference type="Gene3D" id="1.25.40.10">
    <property type="entry name" value="Tetratricopeptide repeat domain"/>
    <property type="match status" value="2"/>
</dbReference>
<dbReference type="PANTHER" id="PTHR45586:SF1">
    <property type="entry name" value="LIPOPOLYSACCHARIDE ASSEMBLY PROTEIN B"/>
    <property type="match status" value="1"/>
</dbReference>
<dbReference type="RefSeq" id="WP_045088196.1">
    <property type="nucleotide sequence ID" value="NZ_LN824141.1"/>
</dbReference>
<reference evidence="5" key="1">
    <citation type="submission" date="2014-11" db="EMBL/GenBank/DDBJ databases">
        <authorList>
            <person name="Wibberg D."/>
        </authorList>
    </citation>
    <scope>NUCLEOTIDE SEQUENCE [LARGE SCALE GENOMIC DNA]</scope>
    <source>
        <strain evidence="5">L3</strain>
    </source>
</reference>
<dbReference type="InterPro" id="IPR051012">
    <property type="entry name" value="CellSynth/LPSAsmb/PSIAsmb"/>
</dbReference>
<dbReference type="SUPFAM" id="SSF48452">
    <property type="entry name" value="TPR-like"/>
    <property type="match status" value="1"/>
</dbReference>
<gene>
    <name evidence="4" type="primary">tpr</name>
    <name evidence="4" type="ORF">DTL3_1530</name>
</gene>
<protein>
    <submittedName>
        <fullName evidence="4">TPR repeat-containing protein</fullName>
    </submittedName>
</protein>
<dbReference type="STRING" id="1006576.DTL3_1530"/>
<organism evidence="4 5">
    <name type="scientific">Defluviitoga tunisiensis</name>
    <dbReference type="NCBI Taxonomy" id="1006576"/>
    <lineage>
        <taxon>Bacteria</taxon>
        <taxon>Thermotogati</taxon>
        <taxon>Thermotogota</taxon>
        <taxon>Thermotogae</taxon>
        <taxon>Petrotogales</taxon>
        <taxon>Petrotogaceae</taxon>
        <taxon>Defluviitoga</taxon>
    </lineage>
</organism>
<dbReference type="PROSITE" id="PS50005">
    <property type="entry name" value="TPR"/>
    <property type="match status" value="2"/>
</dbReference>
<dbReference type="Pfam" id="PF13174">
    <property type="entry name" value="TPR_6"/>
    <property type="match status" value="1"/>
</dbReference>
<evidence type="ECO:0000313" key="4">
    <source>
        <dbReference type="EMBL" id="CEP78821.1"/>
    </source>
</evidence>
<keyword evidence="1" id="KW-0677">Repeat</keyword>
<dbReference type="HOGENOM" id="CLU_787396_0_0_0"/>
<evidence type="ECO:0000256" key="2">
    <source>
        <dbReference type="ARBA" id="ARBA00022803"/>
    </source>
</evidence>
<feature type="repeat" description="TPR" evidence="3">
    <location>
        <begin position="132"/>
        <end position="165"/>
    </location>
</feature>
<sequence length="360" mass="42209">MQKLVRIAFDDNIIDITDLTPFPFLLCEFLYEGDFELMKQDLKSNSKFIQEANKIEELIKFLPALTSNFVVSPFILSEFLSYLEEFKISFSDLAHISLNGIFDTVLLECENRNYKVAEDLIDFILKIDPGFAPAYELMGSIYIEKGNLEEGKLYLENALKIDPWNVAALSELGQLYFNQGNFEKAAEMWKKELELSPNNYVTYFMITNAYIQNQDYTKAAKILEKFLNRFPKSILGKYQLSSIYKCLGRFIEAEGLQEDILRSTPEYSSDIEVWVKIMFENGKYQDVQTFLEKFISENPQSEHFKLLLIVPYIKYGELNKAKEIYKQMQEKYKWYIYGLKEMLKVNFTPDEIKSIEKVLQ</sequence>
<dbReference type="Proteomes" id="UP000032809">
    <property type="component" value="Chromosome I"/>
</dbReference>
<dbReference type="EMBL" id="LN824141">
    <property type="protein sequence ID" value="CEP78821.1"/>
    <property type="molecule type" value="Genomic_DNA"/>
</dbReference>
<dbReference type="PROSITE" id="PS50293">
    <property type="entry name" value="TPR_REGION"/>
    <property type="match status" value="1"/>
</dbReference>
<proteinExistence type="predicted"/>
<accession>A0A0C7NLR4</accession>
<dbReference type="Pfam" id="PF13181">
    <property type="entry name" value="TPR_8"/>
    <property type="match status" value="1"/>
</dbReference>
<dbReference type="InterPro" id="IPR013105">
    <property type="entry name" value="TPR_2"/>
</dbReference>
<keyword evidence="5" id="KW-1185">Reference proteome</keyword>
<feature type="repeat" description="TPR" evidence="3">
    <location>
        <begin position="166"/>
        <end position="199"/>
    </location>
</feature>
<dbReference type="Pfam" id="PF07719">
    <property type="entry name" value="TPR_2"/>
    <property type="match status" value="1"/>
</dbReference>
<evidence type="ECO:0000313" key="5">
    <source>
        <dbReference type="Proteomes" id="UP000032809"/>
    </source>
</evidence>
<dbReference type="PANTHER" id="PTHR45586">
    <property type="entry name" value="TPR REPEAT-CONTAINING PROTEIN PA4667"/>
    <property type="match status" value="1"/>
</dbReference>
<dbReference type="InterPro" id="IPR011990">
    <property type="entry name" value="TPR-like_helical_dom_sf"/>
</dbReference>
<evidence type="ECO:0000256" key="1">
    <source>
        <dbReference type="ARBA" id="ARBA00022737"/>
    </source>
</evidence>